<name>A0A5R9KC66_9BACT</name>
<feature type="transmembrane region" description="Helical" evidence="1">
    <location>
        <begin position="276"/>
        <end position="293"/>
    </location>
</feature>
<evidence type="ECO:0000313" key="2">
    <source>
        <dbReference type="EMBL" id="TLU92374.1"/>
    </source>
</evidence>
<feature type="transmembrane region" description="Helical" evidence="1">
    <location>
        <begin position="145"/>
        <end position="172"/>
    </location>
</feature>
<feature type="transmembrane region" description="Helical" evidence="1">
    <location>
        <begin position="102"/>
        <end position="133"/>
    </location>
</feature>
<keyword evidence="1" id="KW-0472">Membrane</keyword>
<evidence type="ECO:0008006" key="4">
    <source>
        <dbReference type="Google" id="ProtNLM"/>
    </source>
</evidence>
<feature type="transmembrane region" description="Helical" evidence="1">
    <location>
        <begin position="184"/>
        <end position="203"/>
    </location>
</feature>
<accession>A0A5R9KC66</accession>
<reference evidence="2 3" key="1">
    <citation type="submission" date="2019-05" db="EMBL/GenBank/DDBJ databases">
        <authorList>
            <person name="Qu J.-H."/>
        </authorList>
    </citation>
    <scope>NUCLEOTIDE SEQUENCE [LARGE SCALE GENOMIC DNA]</scope>
    <source>
        <strain evidence="2 3">Z12</strain>
    </source>
</reference>
<keyword evidence="1" id="KW-0812">Transmembrane</keyword>
<organism evidence="2 3">
    <name type="scientific">Dyadobacter sediminis</name>
    <dbReference type="NCBI Taxonomy" id="1493691"/>
    <lineage>
        <taxon>Bacteria</taxon>
        <taxon>Pseudomonadati</taxon>
        <taxon>Bacteroidota</taxon>
        <taxon>Cytophagia</taxon>
        <taxon>Cytophagales</taxon>
        <taxon>Spirosomataceae</taxon>
        <taxon>Dyadobacter</taxon>
    </lineage>
</organism>
<evidence type="ECO:0000313" key="3">
    <source>
        <dbReference type="Proteomes" id="UP000309788"/>
    </source>
</evidence>
<proteinExistence type="predicted"/>
<dbReference type="AlphaFoldDB" id="A0A5R9KC66"/>
<comment type="caution">
    <text evidence="2">The sequence shown here is derived from an EMBL/GenBank/DDBJ whole genome shotgun (WGS) entry which is preliminary data.</text>
</comment>
<feature type="transmembrane region" description="Helical" evidence="1">
    <location>
        <begin position="325"/>
        <end position="346"/>
    </location>
</feature>
<dbReference type="EMBL" id="VCEI01000025">
    <property type="protein sequence ID" value="TLU92374.1"/>
    <property type="molecule type" value="Genomic_DNA"/>
</dbReference>
<feature type="transmembrane region" description="Helical" evidence="1">
    <location>
        <begin position="71"/>
        <end position="90"/>
    </location>
</feature>
<sequence>MRSTLLFLVYIILVAFGLHQHEMWRDEIQAWNLVHDSASIPDLFRTIRYEGHPVLWFLVLWPFSKFGHDPHTIQVVHFCMAAFVAFLVIYKSPLRFYQQIAVLFSYFLFFEYGLISRNYLIGIALLLGIAVLWKNDRKNSWSIGILLFLLFQSNAFMALIAAAVLLMLMLELFHNQVLFKPQNLLPVVFAMAGGVLFLITIVPPPDNSYAPIWNLHFWPGLAVTTIGKITAGLLPVPEFKTAFWGTRLIENSIVNALIAVPVGTALLWSLRKNTPVFVFTLASFGLMLLFLYLKPVGTYRHYGHFSMALLFAYWINAYRSEQPRMTSFIFNSVFLVQLPVGLFAAFTDWKNPFSNAVHAADYIEKNMPENVRIAGAFNYLSTPVAGYLQKEIFFLNDGRYSDYVIWREKYWNYKATHLSQAELFSKFVETVDVRKSNVLIMSYTLDPYTLNDAAREGQVQLMKLNGRNYKVTCVKVYAGAIVEDENYYLYTFSEI</sequence>
<gene>
    <name evidence="2" type="ORF">FEM55_16770</name>
</gene>
<protein>
    <recommendedName>
        <fullName evidence="4">Glycosyltransferase RgtA/B/C/D-like domain-containing protein</fullName>
    </recommendedName>
</protein>
<feature type="transmembrane region" description="Helical" evidence="1">
    <location>
        <begin position="215"/>
        <end position="236"/>
    </location>
</feature>
<dbReference type="RefSeq" id="WP_138282482.1">
    <property type="nucleotide sequence ID" value="NZ_BMGE01000003.1"/>
</dbReference>
<evidence type="ECO:0000256" key="1">
    <source>
        <dbReference type="SAM" id="Phobius"/>
    </source>
</evidence>
<keyword evidence="3" id="KW-1185">Reference proteome</keyword>
<feature type="transmembrane region" description="Helical" evidence="1">
    <location>
        <begin position="248"/>
        <end position="270"/>
    </location>
</feature>
<dbReference type="Proteomes" id="UP000309788">
    <property type="component" value="Unassembled WGS sequence"/>
</dbReference>
<keyword evidence="1" id="KW-1133">Transmembrane helix</keyword>
<dbReference type="OrthoDB" id="1815350at2"/>